<reference evidence="2" key="1">
    <citation type="submission" date="2020-05" db="EMBL/GenBank/DDBJ databases">
        <authorList>
            <person name="Zhu T."/>
            <person name="Keshari N."/>
            <person name="Lu X."/>
        </authorList>
    </citation>
    <scope>NUCLEOTIDE SEQUENCE</scope>
    <source>
        <strain evidence="2">NK1-12</strain>
    </source>
</reference>
<feature type="region of interest" description="Disordered" evidence="1">
    <location>
        <begin position="55"/>
        <end position="84"/>
    </location>
</feature>
<gene>
    <name evidence="2" type="ORF">HJG54_21970</name>
</gene>
<dbReference type="Gene3D" id="1.10.1740.70">
    <property type="entry name" value="ChaB"/>
    <property type="match status" value="1"/>
</dbReference>
<dbReference type="AlphaFoldDB" id="A0AA96WWK2"/>
<dbReference type="InterPro" id="IPR009317">
    <property type="entry name" value="ChaB"/>
</dbReference>
<evidence type="ECO:0000256" key="1">
    <source>
        <dbReference type="SAM" id="MobiDB-lite"/>
    </source>
</evidence>
<dbReference type="SUPFAM" id="SSF140376">
    <property type="entry name" value="ChaB-like"/>
    <property type="match status" value="1"/>
</dbReference>
<evidence type="ECO:0000313" key="2">
    <source>
        <dbReference type="EMBL" id="WNZ25257.1"/>
    </source>
</evidence>
<dbReference type="EMBL" id="CP053586">
    <property type="protein sequence ID" value="WNZ25257.1"/>
    <property type="molecule type" value="Genomic_DNA"/>
</dbReference>
<name>A0AA96WWK2_9CYAN</name>
<dbReference type="InterPro" id="IPR037205">
    <property type="entry name" value="ChaB_sf"/>
</dbReference>
<feature type="compositionally biased region" description="Basic and acidic residues" evidence="1">
    <location>
        <begin position="55"/>
        <end position="69"/>
    </location>
</feature>
<proteinExistence type="predicted"/>
<organism evidence="2">
    <name type="scientific">Leptolyngbya sp. NK1-12</name>
    <dbReference type="NCBI Taxonomy" id="2547451"/>
    <lineage>
        <taxon>Bacteria</taxon>
        <taxon>Bacillati</taxon>
        <taxon>Cyanobacteriota</taxon>
        <taxon>Cyanophyceae</taxon>
        <taxon>Leptolyngbyales</taxon>
        <taxon>Leptolyngbyaceae</taxon>
        <taxon>Leptolyngbya group</taxon>
        <taxon>Leptolyngbya</taxon>
    </lineage>
</organism>
<dbReference type="RefSeq" id="WP_035998504.1">
    <property type="nucleotide sequence ID" value="NZ_CP053586.1"/>
</dbReference>
<protein>
    <submittedName>
        <fullName evidence="2">ChaB family protein</fullName>
    </submittedName>
</protein>
<accession>A0AA96WWK2</accession>
<sequence>MLTLENLPQDVKESLPQEAQRMYLAAYNSFLENSKDEQAAARVAWQTIEMNEHYTRGEDGKWHRRKPEEDGGAGDKALGVAPQS</sequence>
<dbReference type="Pfam" id="PF06150">
    <property type="entry name" value="ChaB"/>
    <property type="match status" value="1"/>
</dbReference>